<dbReference type="AlphaFoldDB" id="A0AA85FKL3"/>
<keyword evidence="2" id="KW-1133">Transmembrane helix</keyword>
<evidence type="ECO:0000256" key="2">
    <source>
        <dbReference type="SAM" id="Phobius"/>
    </source>
</evidence>
<feature type="transmembrane region" description="Helical" evidence="2">
    <location>
        <begin position="322"/>
        <end position="340"/>
    </location>
</feature>
<dbReference type="WBParaSite" id="SRDH1_54860.1">
    <property type="protein sequence ID" value="SRDH1_54860.1"/>
    <property type="gene ID" value="SRDH1_54860"/>
</dbReference>
<reference evidence="4" key="2">
    <citation type="submission" date="2023-11" db="UniProtKB">
        <authorList>
            <consortium name="WormBaseParasite"/>
        </authorList>
    </citation>
    <scope>IDENTIFICATION</scope>
</reference>
<keyword evidence="3" id="KW-1185">Reference proteome</keyword>
<organism evidence="3 4">
    <name type="scientific">Schistosoma rodhaini</name>
    <dbReference type="NCBI Taxonomy" id="6188"/>
    <lineage>
        <taxon>Eukaryota</taxon>
        <taxon>Metazoa</taxon>
        <taxon>Spiralia</taxon>
        <taxon>Lophotrochozoa</taxon>
        <taxon>Platyhelminthes</taxon>
        <taxon>Trematoda</taxon>
        <taxon>Digenea</taxon>
        <taxon>Strigeidida</taxon>
        <taxon>Schistosomatoidea</taxon>
        <taxon>Schistosomatidae</taxon>
        <taxon>Schistosoma</taxon>
    </lineage>
</organism>
<keyword evidence="2" id="KW-0472">Membrane</keyword>
<dbReference type="PANTHER" id="PTHR46641:SF2">
    <property type="entry name" value="FMRFAMIDE RECEPTOR"/>
    <property type="match status" value="1"/>
</dbReference>
<evidence type="ECO:0008006" key="5">
    <source>
        <dbReference type="Google" id="ProtNLM"/>
    </source>
</evidence>
<protein>
    <recommendedName>
        <fullName evidence="5">G-protein coupled receptors family 1 profile domain-containing protein</fullName>
    </recommendedName>
</protein>
<feature type="transmembrane region" description="Helical" evidence="2">
    <location>
        <begin position="139"/>
        <end position="161"/>
    </location>
</feature>
<dbReference type="Gene3D" id="1.20.1070.10">
    <property type="entry name" value="Rhodopsin 7-helix transmembrane proteins"/>
    <property type="match status" value="1"/>
</dbReference>
<feature type="transmembrane region" description="Helical" evidence="2">
    <location>
        <begin position="219"/>
        <end position="244"/>
    </location>
</feature>
<reference evidence="3" key="1">
    <citation type="submission" date="2022-06" db="EMBL/GenBank/DDBJ databases">
        <authorList>
            <person name="Berger JAMES D."/>
            <person name="Berger JAMES D."/>
        </authorList>
    </citation>
    <scope>NUCLEOTIDE SEQUENCE [LARGE SCALE GENOMIC DNA]</scope>
</reference>
<sequence length="581" mass="65552">MDQLGRIDELPSVDDVFKNSYEVYRNYSLDVLKYKEFCQYGFAESIKKVHDWCIHLQCLSPSDPCSPMSNEEYQKRHVGLIIPVTSSYHNVTPSVEKSLPNSSSLSVFNYMQHIANNITGCYDDYICDKQYNSYPNHCILGVVCLTLCLCGIISNIVLFPAYNFGLNRSGATVYLSAMAIFDCVFMGLSLLINVIHYLPPSFIEQMEMYGQFSGYLIPYGLPVIQICELLVVWLTVALLTNRLLYLNLGPHSKSLCSQLESVKIVTAVIFLCIAYMGCKFFEYTYVEYPDKRVVRVLLTQLGKTEMFRDIMDNWLKVPLEMFLPYLACGLLITTIVLKMVNLHTSKWKAVASLCNETACACVCRTGVCGKECREGVKSDDLSKSWSSDFNNQEKSGQVKSTKQSTPDKNDTFQKPFTGINRNNGNFTNLDPIEQELAYLFFQLPQLDETRENANVITAVCIGLILLICKIPKFLLHVISTENYITYDPEVFRMVNQLLDTMFAACKPMICILVGAHYRQALTTPSTCCLSNDTNINTTTTTTTSTVTNIRGDALIIEGNNHEAIVNKEAVNYQSVITQQPE</sequence>
<accession>A0AA85FKL3</accession>
<dbReference type="SUPFAM" id="SSF81321">
    <property type="entry name" value="Family A G protein-coupled receptor-like"/>
    <property type="match status" value="1"/>
</dbReference>
<feature type="transmembrane region" description="Helical" evidence="2">
    <location>
        <begin position="173"/>
        <end position="199"/>
    </location>
</feature>
<keyword evidence="2" id="KW-0812">Transmembrane</keyword>
<dbReference type="InterPro" id="IPR052954">
    <property type="entry name" value="GPCR-Ligand_Int"/>
</dbReference>
<feature type="region of interest" description="Disordered" evidence="1">
    <location>
        <begin position="379"/>
        <end position="414"/>
    </location>
</feature>
<feature type="transmembrane region" description="Helical" evidence="2">
    <location>
        <begin position="264"/>
        <end position="286"/>
    </location>
</feature>
<dbReference type="PANTHER" id="PTHR46641">
    <property type="entry name" value="FMRFAMIDE RECEPTOR-RELATED"/>
    <property type="match status" value="1"/>
</dbReference>
<dbReference type="Proteomes" id="UP000050792">
    <property type="component" value="Unassembled WGS sequence"/>
</dbReference>
<name>A0AA85FKL3_9TREM</name>
<evidence type="ECO:0000313" key="3">
    <source>
        <dbReference type="Proteomes" id="UP000050792"/>
    </source>
</evidence>
<evidence type="ECO:0000313" key="4">
    <source>
        <dbReference type="WBParaSite" id="SRDH1_54860.1"/>
    </source>
</evidence>
<evidence type="ECO:0000256" key="1">
    <source>
        <dbReference type="SAM" id="MobiDB-lite"/>
    </source>
</evidence>
<proteinExistence type="predicted"/>
<feature type="compositionally biased region" description="Polar residues" evidence="1">
    <location>
        <begin position="389"/>
        <end position="404"/>
    </location>
</feature>